<comment type="caution">
    <text evidence="5">The sequence shown here is derived from an EMBL/GenBank/DDBJ whole genome shotgun (WGS) entry which is preliminary data.</text>
</comment>
<feature type="compositionally biased region" description="Low complexity" evidence="2">
    <location>
        <begin position="146"/>
        <end position="189"/>
    </location>
</feature>
<dbReference type="Gene3D" id="1.20.58.1040">
    <property type="match status" value="1"/>
</dbReference>
<dbReference type="Proteomes" id="UP000823775">
    <property type="component" value="Unassembled WGS sequence"/>
</dbReference>
<feature type="region of interest" description="Disordered" evidence="2">
    <location>
        <begin position="146"/>
        <end position="200"/>
    </location>
</feature>
<protein>
    <recommendedName>
        <fullName evidence="4">X8 domain-containing protein</fullName>
    </recommendedName>
</protein>
<accession>A0ABS8T6F3</accession>
<feature type="domain" description="X8" evidence="4">
    <location>
        <begin position="49"/>
        <end position="135"/>
    </location>
</feature>
<keyword evidence="3" id="KW-0472">Membrane</keyword>
<reference evidence="5 6" key="1">
    <citation type="journal article" date="2021" name="BMC Genomics">
        <title>Datura genome reveals duplications of psychoactive alkaloid biosynthetic genes and high mutation rate following tissue culture.</title>
        <authorList>
            <person name="Rajewski A."/>
            <person name="Carter-House D."/>
            <person name="Stajich J."/>
            <person name="Litt A."/>
        </authorList>
    </citation>
    <scope>NUCLEOTIDE SEQUENCE [LARGE SCALE GENOMIC DNA]</scope>
    <source>
        <strain evidence="5">AR-01</strain>
    </source>
</reference>
<keyword evidence="1" id="KW-0732">Signal</keyword>
<evidence type="ECO:0000313" key="5">
    <source>
        <dbReference type="EMBL" id="MCD7466441.1"/>
    </source>
</evidence>
<keyword evidence="3" id="KW-0812">Transmembrane</keyword>
<dbReference type="InterPro" id="IPR044788">
    <property type="entry name" value="X8_dom_prot"/>
</dbReference>
<dbReference type="Pfam" id="PF07983">
    <property type="entry name" value="X8"/>
    <property type="match status" value="1"/>
</dbReference>
<proteinExistence type="predicted"/>
<evidence type="ECO:0000256" key="2">
    <source>
        <dbReference type="SAM" id="MobiDB-lite"/>
    </source>
</evidence>
<feature type="region of interest" description="Disordered" evidence="2">
    <location>
        <begin position="1"/>
        <end position="22"/>
    </location>
</feature>
<gene>
    <name evidence="5" type="ORF">HAX54_003153</name>
</gene>
<name>A0ABS8T6F3_DATST</name>
<dbReference type="InterPro" id="IPR012946">
    <property type="entry name" value="X8"/>
</dbReference>
<organism evidence="5 6">
    <name type="scientific">Datura stramonium</name>
    <name type="common">Jimsonweed</name>
    <name type="synonym">Common thornapple</name>
    <dbReference type="NCBI Taxonomy" id="4076"/>
    <lineage>
        <taxon>Eukaryota</taxon>
        <taxon>Viridiplantae</taxon>
        <taxon>Streptophyta</taxon>
        <taxon>Embryophyta</taxon>
        <taxon>Tracheophyta</taxon>
        <taxon>Spermatophyta</taxon>
        <taxon>Magnoliopsida</taxon>
        <taxon>eudicotyledons</taxon>
        <taxon>Gunneridae</taxon>
        <taxon>Pentapetalae</taxon>
        <taxon>asterids</taxon>
        <taxon>lamiids</taxon>
        <taxon>Solanales</taxon>
        <taxon>Solanaceae</taxon>
        <taxon>Solanoideae</taxon>
        <taxon>Datureae</taxon>
        <taxon>Datura</taxon>
    </lineage>
</organism>
<keyword evidence="6" id="KW-1185">Reference proteome</keyword>
<evidence type="ECO:0000313" key="6">
    <source>
        <dbReference type="Proteomes" id="UP000823775"/>
    </source>
</evidence>
<evidence type="ECO:0000256" key="1">
    <source>
        <dbReference type="ARBA" id="ARBA00022729"/>
    </source>
</evidence>
<dbReference type="EMBL" id="JACEIK010001142">
    <property type="protein sequence ID" value="MCD7466441.1"/>
    <property type="molecule type" value="Genomic_DNA"/>
</dbReference>
<feature type="transmembrane region" description="Helical" evidence="3">
    <location>
        <begin position="30"/>
        <end position="50"/>
    </location>
</feature>
<evidence type="ECO:0000259" key="4">
    <source>
        <dbReference type="SMART" id="SM00768"/>
    </source>
</evidence>
<evidence type="ECO:0000256" key="3">
    <source>
        <dbReference type="SAM" id="Phobius"/>
    </source>
</evidence>
<dbReference type="PANTHER" id="PTHR31044">
    <property type="entry name" value="BETA-1,3 GLUCANASE"/>
    <property type="match status" value="1"/>
</dbReference>
<dbReference type="SMART" id="SM00768">
    <property type="entry name" value="X8"/>
    <property type="match status" value="1"/>
</dbReference>
<keyword evidence="3" id="KW-1133">Transmembrane helix</keyword>
<sequence>MENGDAWSSPATVAGNNGERGTKRRVRGGALWSFAGVLFLAIIGHSSALYCICKDGVSDQQLQKNIDYACGAGADCTPITQNGPCFNPNTIKDHCNYAVNSYYQRKGAAGASCDFSGTATTSPNPPTTAGSGCVYQSTPGTGGGTTTPTLVPPGTTTPTIAPPGTTTPTIAPPGTTIPTTAPPSTTTPGIGTGTGTGTGITTTPGTNNPTFGLGPSGVGTDGNAARHVRNSIFFTVALSVISFVCLRI</sequence>
<dbReference type="PANTHER" id="PTHR31044:SF60">
    <property type="entry name" value="PLASMODESMATA CALLOSE-BINDING PROTEIN 4"/>
    <property type="match status" value="1"/>
</dbReference>